<dbReference type="InterPro" id="IPR011990">
    <property type="entry name" value="TPR-like_helical_dom_sf"/>
</dbReference>
<evidence type="ECO:0000256" key="2">
    <source>
        <dbReference type="ARBA" id="ARBA00006275"/>
    </source>
</evidence>
<dbReference type="InterPro" id="IPR012944">
    <property type="entry name" value="SusD_RagB_dom"/>
</dbReference>
<comment type="caution">
    <text evidence="8">The sequence shown here is derived from an EMBL/GenBank/DDBJ whole genome shotgun (WGS) entry which is preliminary data.</text>
</comment>
<feature type="domain" description="RagB/SusD" evidence="6">
    <location>
        <begin position="400"/>
        <end position="505"/>
    </location>
</feature>
<proteinExistence type="inferred from homology"/>
<feature type="domain" description="SusD-like N-terminal" evidence="7">
    <location>
        <begin position="121"/>
        <end position="257"/>
    </location>
</feature>
<comment type="subcellular location">
    <subcellularLocation>
        <location evidence="1">Cell outer membrane</location>
    </subcellularLocation>
</comment>
<evidence type="ECO:0000313" key="8">
    <source>
        <dbReference type="EMBL" id="MBO8477356.1"/>
    </source>
</evidence>
<dbReference type="Gene3D" id="1.25.40.390">
    <property type="match status" value="1"/>
</dbReference>
<dbReference type="InterPro" id="IPR033985">
    <property type="entry name" value="SusD-like_N"/>
</dbReference>
<evidence type="ECO:0000259" key="6">
    <source>
        <dbReference type="Pfam" id="PF07980"/>
    </source>
</evidence>
<keyword evidence="5" id="KW-0998">Cell outer membrane</keyword>
<accession>A0A9D9IT51</accession>
<evidence type="ECO:0000256" key="1">
    <source>
        <dbReference type="ARBA" id="ARBA00004442"/>
    </source>
</evidence>
<evidence type="ECO:0000313" key="9">
    <source>
        <dbReference type="Proteomes" id="UP000823771"/>
    </source>
</evidence>
<evidence type="ECO:0000259" key="7">
    <source>
        <dbReference type="Pfam" id="PF14322"/>
    </source>
</evidence>
<evidence type="ECO:0000256" key="4">
    <source>
        <dbReference type="ARBA" id="ARBA00023136"/>
    </source>
</evidence>
<dbReference type="Proteomes" id="UP000823771">
    <property type="component" value="Unassembled WGS sequence"/>
</dbReference>
<keyword evidence="4" id="KW-0472">Membrane</keyword>
<sequence length="553" mass="61235">MNRLIRNTCIVAGAAVLLSGCIEETFPEGGYATSDQIAESPIATEGMIASIPTIMITNYLNLGEHVDFGYPGIMGANDRLAGDVFPVAGNMPGGNQYYDRWQPWLYPCQTSALNAASGWSMLHYMNYYQFIKAANDVLATVGEDESLSEYRGVAKAFRALFYLDLVRHYDPLPAKAPLLTDYESNRAKVDGLTVPLVTETSTVDELRNNPRMTREAAFEFIFADLDDAEACLANYTPAQKNLPSLAVVYGLKARAYLWLGGFSDVNYENVPTGEAAYRLAAEYARKAIDASGCTIMTSAQWLDPATGFNTVNAAWMWAMIQSTDTVLNNLLSWSAHMSLDAMYGYGYNSQPGIPSNLYARISANDFRRNSFVNPDRDWASFQPYTNLTEEEFEIIAPYASAKFHTAGGEKSDYSTANVTSIPLMRVEEMYLTEAEATAHYDEATGRKLLEDFMSYRAPGYTVPAANSSGDLLIDEIIFQKRIELWGEGLILFDLKRLNMSIQNGSNNAPSGAEVDTEGRAPWWNQTIPVSIAQRNTVLLNTNNPDPCMSYNLQ</sequence>
<comment type="similarity">
    <text evidence="2">Belongs to the SusD family.</text>
</comment>
<gene>
    <name evidence="8" type="ORF">IAB80_00395</name>
</gene>
<dbReference type="AlphaFoldDB" id="A0A9D9IT51"/>
<dbReference type="PROSITE" id="PS51257">
    <property type="entry name" value="PROKAR_LIPOPROTEIN"/>
    <property type="match status" value="1"/>
</dbReference>
<organism evidence="8 9">
    <name type="scientific">Candidatus Cryptobacteroides excrementipullorum</name>
    <dbReference type="NCBI Taxonomy" id="2840761"/>
    <lineage>
        <taxon>Bacteria</taxon>
        <taxon>Pseudomonadati</taxon>
        <taxon>Bacteroidota</taxon>
        <taxon>Bacteroidia</taxon>
        <taxon>Bacteroidales</taxon>
        <taxon>Candidatus Cryptobacteroides</taxon>
    </lineage>
</organism>
<dbReference type="Pfam" id="PF14322">
    <property type="entry name" value="SusD-like_3"/>
    <property type="match status" value="1"/>
</dbReference>
<dbReference type="EMBL" id="JADILZ010000007">
    <property type="protein sequence ID" value="MBO8477356.1"/>
    <property type="molecule type" value="Genomic_DNA"/>
</dbReference>
<name>A0A9D9IT51_9BACT</name>
<keyword evidence="3" id="KW-0732">Signal</keyword>
<dbReference type="Pfam" id="PF07980">
    <property type="entry name" value="SusD_RagB"/>
    <property type="match status" value="1"/>
</dbReference>
<protein>
    <submittedName>
        <fullName evidence="8">RagB/SusD family nutrient uptake outer membrane protein</fullName>
    </submittedName>
</protein>
<evidence type="ECO:0000256" key="5">
    <source>
        <dbReference type="ARBA" id="ARBA00023237"/>
    </source>
</evidence>
<reference evidence="8" key="2">
    <citation type="journal article" date="2021" name="PeerJ">
        <title>Extensive microbial diversity within the chicken gut microbiome revealed by metagenomics and culture.</title>
        <authorList>
            <person name="Gilroy R."/>
            <person name="Ravi A."/>
            <person name="Getino M."/>
            <person name="Pursley I."/>
            <person name="Horton D.L."/>
            <person name="Alikhan N.F."/>
            <person name="Baker D."/>
            <person name="Gharbi K."/>
            <person name="Hall N."/>
            <person name="Watson M."/>
            <person name="Adriaenssens E.M."/>
            <person name="Foster-Nyarko E."/>
            <person name="Jarju S."/>
            <person name="Secka A."/>
            <person name="Antonio M."/>
            <person name="Oren A."/>
            <person name="Chaudhuri R.R."/>
            <person name="La Ragione R."/>
            <person name="Hildebrand F."/>
            <person name="Pallen M.J."/>
        </authorList>
    </citation>
    <scope>NUCLEOTIDE SEQUENCE</scope>
    <source>
        <strain evidence="8">2478</strain>
    </source>
</reference>
<dbReference type="SUPFAM" id="SSF48452">
    <property type="entry name" value="TPR-like"/>
    <property type="match status" value="1"/>
</dbReference>
<evidence type="ECO:0000256" key="3">
    <source>
        <dbReference type="ARBA" id="ARBA00022729"/>
    </source>
</evidence>
<reference evidence="8" key="1">
    <citation type="submission" date="2020-10" db="EMBL/GenBank/DDBJ databases">
        <authorList>
            <person name="Gilroy R."/>
        </authorList>
    </citation>
    <scope>NUCLEOTIDE SEQUENCE</scope>
    <source>
        <strain evidence="8">2478</strain>
    </source>
</reference>
<dbReference type="GO" id="GO:0009279">
    <property type="term" value="C:cell outer membrane"/>
    <property type="evidence" value="ECO:0007669"/>
    <property type="project" value="UniProtKB-SubCell"/>
</dbReference>